<evidence type="ECO:0000313" key="2">
    <source>
        <dbReference type="Proteomes" id="UP000319976"/>
    </source>
</evidence>
<dbReference type="KEGG" id="chya:V22_08410"/>
<name>A0A517T5H1_9PLAN</name>
<proteinExistence type="predicted"/>
<accession>A0A517T5H1</accession>
<dbReference type="EMBL" id="CP036316">
    <property type="protein sequence ID" value="QDT63617.1"/>
    <property type="molecule type" value="Genomic_DNA"/>
</dbReference>
<sequence>MPSGKYSGKIKLPCRAKEVPELPDCLRKQPQVLIIQKPITLKLARPKKVAQLNSKNAWPPCLKSAQLKHIEENKDNLRIGYVFIEIFI</sequence>
<dbReference type="Proteomes" id="UP000319976">
    <property type="component" value="Chromosome"/>
</dbReference>
<reference evidence="1 2" key="1">
    <citation type="submission" date="2019-02" db="EMBL/GenBank/DDBJ databases">
        <title>Deep-cultivation of Planctomycetes and their phenomic and genomic characterization uncovers novel biology.</title>
        <authorList>
            <person name="Wiegand S."/>
            <person name="Jogler M."/>
            <person name="Boedeker C."/>
            <person name="Pinto D."/>
            <person name="Vollmers J."/>
            <person name="Rivas-Marin E."/>
            <person name="Kohn T."/>
            <person name="Peeters S.H."/>
            <person name="Heuer A."/>
            <person name="Rast P."/>
            <person name="Oberbeckmann S."/>
            <person name="Bunk B."/>
            <person name="Jeske O."/>
            <person name="Meyerdierks A."/>
            <person name="Storesund J.E."/>
            <person name="Kallscheuer N."/>
            <person name="Luecker S."/>
            <person name="Lage O.M."/>
            <person name="Pohl T."/>
            <person name="Merkel B.J."/>
            <person name="Hornburger P."/>
            <person name="Mueller R.-W."/>
            <person name="Bruemmer F."/>
            <person name="Labrenz M."/>
            <person name="Spormann A.M."/>
            <person name="Op den Camp H."/>
            <person name="Overmann J."/>
            <person name="Amann R."/>
            <person name="Jetten M.S.M."/>
            <person name="Mascher T."/>
            <person name="Medema M.H."/>
            <person name="Devos D.P."/>
            <person name="Kaster A.-K."/>
            <person name="Ovreas L."/>
            <person name="Rohde M."/>
            <person name="Galperin M.Y."/>
            <person name="Jogler C."/>
        </authorList>
    </citation>
    <scope>NUCLEOTIDE SEQUENCE [LARGE SCALE GENOMIC DNA]</scope>
    <source>
        <strain evidence="1 2">V22</strain>
    </source>
</reference>
<gene>
    <name evidence="1" type="ORF">V22_08410</name>
</gene>
<protein>
    <submittedName>
        <fullName evidence="1">Uncharacterized protein</fullName>
    </submittedName>
</protein>
<keyword evidence="2" id="KW-1185">Reference proteome</keyword>
<organism evidence="1 2">
    <name type="scientific">Calycomorphotria hydatis</name>
    <dbReference type="NCBI Taxonomy" id="2528027"/>
    <lineage>
        <taxon>Bacteria</taxon>
        <taxon>Pseudomonadati</taxon>
        <taxon>Planctomycetota</taxon>
        <taxon>Planctomycetia</taxon>
        <taxon>Planctomycetales</taxon>
        <taxon>Planctomycetaceae</taxon>
        <taxon>Calycomorphotria</taxon>
    </lineage>
</organism>
<evidence type="ECO:0000313" key="1">
    <source>
        <dbReference type="EMBL" id="QDT63617.1"/>
    </source>
</evidence>
<dbReference type="AlphaFoldDB" id="A0A517T5H1"/>